<dbReference type="GO" id="GO:0006508">
    <property type="term" value="P:proteolysis"/>
    <property type="evidence" value="ECO:0007669"/>
    <property type="project" value="UniProtKB-KW"/>
</dbReference>
<dbReference type="InterPro" id="IPR011356">
    <property type="entry name" value="Leucine_aapep/pepB"/>
</dbReference>
<evidence type="ECO:0000259" key="6">
    <source>
        <dbReference type="Pfam" id="PF00883"/>
    </source>
</evidence>
<dbReference type="KEGG" id="rev:HUE57_15975"/>
<evidence type="ECO:0000256" key="4">
    <source>
        <dbReference type="ARBA" id="ARBA00022801"/>
    </source>
</evidence>
<name>A0A6N0HZK0_9GAMM</name>
<keyword evidence="2 7" id="KW-0031">Aminopeptidase</keyword>
<keyword evidence="4" id="KW-0378">Hydrolase</keyword>
<dbReference type="PANTHER" id="PTHR11963">
    <property type="entry name" value="LEUCINE AMINOPEPTIDASE-RELATED"/>
    <property type="match status" value="1"/>
</dbReference>
<dbReference type="PANTHER" id="PTHR11963:SF23">
    <property type="entry name" value="CYTOSOL AMINOPEPTIDASE"/>
    <property type="match status" value="1"/>
</dbReference>
<keyword evidence="5" id="KW-0464">Manganese</keyword>
<feature type="domain" description="Cytosol aminopeptidase" evidence="6">
    <location>
        <begin position="183"/>
        <end position="490"/>
    </location>
</feature>
<keyword evidence="8" id="KW-1185">Reference proteome</keyword>
<dbReference type="PRINTS" id="PR00481">
    <property type="entry name" value="LAMNOPPTDASE"/>
</dbReference>
<dbReference type="InterPro" id="IPR000819">
    <property type="entry name" value="Peptidase_M17_C"/>
</dbReference>
<keyword evidence="3" id="KW-0645">Protease</keyword>
<accession>A0A6N0HZK0</accession>
<dbReference type="GO" id="GO:0030145">
    <property type="term" value="F:manganese ion binding"/>
    <property type="evidence" value="ECO:0007669"/>
    <property type="project" value="InterPro"/>
</dbReference>
<sequence length="503" mass="55142">MKATLPKKLNITIIQQLSSSDTARYDAQESLLVLLPERSLEGRWPSLPYRDLFKRRFAKLDSPKAGTRLFECFLPNRRDTHTLLAIPAADATPFEQLTLARKLVAPLLTNRPGSIAIDLGALTQKLVEQTAEALVAALLSAAAEMPDYRKEAKSSPLKRIELIGLKQRIDLKPCQAEAEGNQLARWLTALPPNSLTPKSYLSLARTLARREGWQLKFHNSKALEKMGADAFLAVAKAGPTGAGIVQLSYQPPKARSKEKQRLGLVGKGICFDSGGLNIKPARHMYGMHHDMAGSAVALGTLLALSRLKVDYPVDCWLALAENHINEHAYRQGDVITALNGETIEIVHTDAEGRMVLADTLTLASRNNPALLIDYATLTGSCSYALGNRYSGAFSNRNTLNEQAQHAGAISGERVWPFPNDSDFDEALESEIADTKQCTLEGEADHILAARFLQRFLDGECDWLHLDLSSATNKGGLAHIPTEITGFGVRFTLELLNQVKFPTS</sequence>
<gene>
    <name evidence="7" type="ORF">HUE57_15975</name>
</gene>
<dbReference type="Gene3D" id="3.40.630.10">
    <property type="entry name" value="Zn peptidases"/>
    <property type="match status" value="1"/>
</dbReference>
<evidence type="ECO:0000256" key="1">
    <source>
        <dbReference type="ARBA" id="ARBA00009528"/>
    </source>
</evidence>
<dbReference type="Pfam" id="PF00883">
    <property type="entry name" value="Peptidase_M17"/>
    <property type="match status" value="1"/>
</dbReference>
<evidence type="ECO:0000256" key="5">
    <source>
        <dbReference type="ARBA" id="ARBA00023211"/>
    </source>
</evidence>
<dbReference type="EMBL" id="CP054491">
    <property type="protein sequence ID" value="QKQ27621.1"/>
    <property type="molecule type" value="Genomic_DNA"/>
</dbReference>
<dbReference type="GO" id="GO:0005737">
    <property type="term" value="C:cytoplasm"/>
    <property type="evidence" value="ECO:0007669"/>
    <property type="project" value="InterPro"/>
</dbReference>
<evidence type="ECO:0000313" key="7">
    <source>
        <dbReference type="EMBL" id="QKQ27621.1"/>
    </source>
</evidence>
<protein>
    <submittedName>
        <fullName evidence="7">Leucyl aminopeptidase family protein</fullName>
    </submittedName>
</protein>
<dbReference type="CDD" id="cd00433">
    <property type="entry name" value="Peptidase_M17"/>
    <property type="match status" value="1"/>
</dbReference>
<dbReference type="Proteomes" id="UP000509658">
    <property type="component" value="Chromosome"/>
</dbReference>
<reference evidence="7 8" key="1">
    <citation type="submission" date="2020-05" db="EMBL/GenBank/DDBJ databases">
        <title>Horizontal transmission and recombination maintain forever young bacterial symbiont genomes.</title>
        <authorList>
            <person name="Russell S.L."/>
            <person name="Pepper-Tunick E."/>
            <person name="Svedberg J."/>
            <person name="Byrne A."/>
            <person name="Ruelas Castillo J."/>
            <person name="Vollmers C."/>
            <person name="Beinart R.A."/>
            <person name="Corbett-Detig R."/>
        </authorList>
    </citation>
    <scope>NUCLEOTIDE SEQUENCE [LARGE SCALE GENOMIC DNA]</scope>
    <source>
        <strain evidence="7">Santa_Monica_outfall</strain>
    </source>
</reference>
<proteinExistence type="inferred from homology"/>
<dbReference type="AlphaFoldDB" id="A0A6N0HZK0"/>
<comment type="similarity">
    <text evidence="1">Belongs to the peptidase M17 family.</text>
</comment>
<evidence type="ECO:0000256" key="2">
    <source>
        <dbReference type="ARBA" id="ARBA00022438"/>
    </source>
</evidence>
<evidence type="ECO:0000256" key="3">
    <source>
        <dbReference type="ARBA" id="ARBA00022670"/>
    </source>
</evidence>
<evidence type="ECO:0000313" key="8">
    <source>
        <dbReference type="Proteomes" id="UP000509658"/>
    </source>
</evidence>
<dbReference type="SUPFAM" id="SSF53187">
    <property type="entry name" value="Zn-dependent exopeptidases"/>
    <property type="match status" value="1"/>
</dbReference>
<organism evidence="7 8">
    <name type="scientific">Candidatus Reidiella endopervernicosa</name>
    <dbReference type="NCBI Taxonomy" id="2738883"/>
    <lineage>
        <taxon>Bacteria</taxon>
        <taxon>Pseudomonadati</taxon>
        <taxon>Pseudomonadota</taxon>
        <taxon>Gammaproteobacteria</taxon>
        <taxon>Candidatus Reidiella</taxon>
    </lineage>
</organism>
<dbReference type="RefSeq" id="WP_078483407.1">
    <property type="nucleotide sequence ID" value="NZ_CP054491.1"/>
</dbReference>
<dbReference type="GO" id="GO:0070006">
    <property type="term" value="F:metalloaminopeptidase activity"/>
    <property type="evidence" value="ECO:0007669"/>
    <property type="project" value="InterPro"/>
</dbReference>